<dbReference type="AlphaFoldDB" id="A0A9N9HCC5"/>
<feature type="transmembrane region" description="Helical" evidence="1">
    <location>
        <begin position="213"/>
        <end position="230"/>
    </location>
</feature>
<dbReference type="EMBL" id="CAJVQA010008279">
    <property type="protein sequence ID" value="CAG8669386.1"/>
    <property type="molecule type" value="Genomic_DNA"/>
</dbReference>
<sequence>MIANQVVCYGLPFGTFGFICWTLSFVSSLLLYLNFPLFSPWKWCKPYQSQGLLIALISATFTIGPTIFTCLRCKGYWPFTVIAIGQLSPWSFKMFNDGVAAMIKNDQDNDGGRNMCYACIGGTMSCVLGGAGWIGLTALCFGLLHTSYAVSKWVWAVYLIPIFFVILALLCRGRGWALFAVFAYFASTTHIIGSHIILSNISGNWSGFPTEKVALASSLIFFIGKRLLYVNC</sequence>
<feature type="transmembrane region" description="Helical" evidence="1">
    <location>
        <begin position="16"/>
        <end position="39"/>
    </location>
</feature>
<feature type="transmembrane region" description="Helical" evidence="1">
    <location>
        <begin position="51"/>
        <end position="69"/>
    </location>
</feature>
<name>A0A9N9HCC5_9GLOM</name>
<accession>A0A9N9HCC5</accession>
<keyword evidence="1" id="KW-0472">Membrane</keyword>
<evidence type="ECO:0000256" key="1">
    <source>
        <dbReference type="SAM" id="Phobius"/>
    </source>
</evidence>
<keyword evidence="1" id="KW-1133">Transmembrane helix</keyword>
<feature type="transmembrane region" description="Helical" evidence="1">
    <location>
        <begin position="177"/>
        <end position="201"/>
    </location>
</feature>
<evidence type="ECO:0000313" key="3">
    <source>
        <dbReference type="Proteomes" id="UP000789759"/>
    </source>
</evidence>
<reference evidence="2" key="1">
    <citation type="submission" date="2021-06" db="EMBL/GenBank/DDBJ databases">
        <authorList>
            <person name="Kallberg Y."/>
            <person name="Tangrot J."/>
            <person name="Rosling A."/>
        </authorList>
    </citation>
    <scope>NUCLEOTIDE SEQUENCE</scope>
    <source>
        <strain evidence="2">FL966</strain>
    </source>
</reference>
<feature type="transmembrane region" description="Helical" evidence="1">
    <location>
        <begin position="116"/>
        <end position="144"/>
    </location>
</feature>
<proteinExistence type="predicted"/>
<keyword evidence="1" id="KW-0812">Transmembrane</keyword>
<dbReference type="Proteomes" id="UP000789759">
    <property type="component" value="Unassembled WGS sequence"/>
</dbReference>
<feature type="transmembrane region" description="Helical" evidence="1">
    <location>
        <begin position="150"/>
        <end position="170"/>
    </location>
</feature>
<evidence type="ECO:0000313" key="2">
    <source>
        <dbReference type="EMBL" id="CAG8669386.1"/>
    </source>
</evidence>
<protein>
    <submittedName>
        <fullName evidence="2">17686_t:CDS:1</fullName>
    </submittedName>
</protein>
<keyword evidence="3" id="KW-1185">Reference proteome</keyword>
<gene>
    <name evidence="2" type="ORF">CPELLU_LOCUS10196</name>
</gene>
<dbReference type="OrthoDB" id="2396694at2759"/>
<organism evidence="2 3">
    <name type="scientific">Cetraspora pellucida</name>
    <dbReference type="NCBI Taxonomy" id="1433469"/>
    <lineage>
        <taxon>Eukaryota</taxon>
        <taxon>Fungi</taxon>
        <taxon>Fungi incertae sedis</taxon>
        <taxon>Mucoromycota</taxon>
        <taxon>Glomeromycotina</taxon>
        <taxon>Glomeromycetes</taxon>
        <taxon>Diversisporales</taxon>
        <taxon>Gigasporaceae</taxon>
        <taxon>Cetraspora</taxon>
    </lineage>
</organism>
<comment type="caution">
    <text evidence="2">The sequence shown here is derived from an EMBL/GenBank/DDBJ whole genome shotgun (WGS) entry which is preliminary data.</text>
</comment>